<reference evidence="6" key="1">
    <citation type="journal article" date="2017" name="Plant J.">
        <title>The pomegranate (Punica granatum L.) genome and the genomics of punicalagin biosynthesis.</title>
        <authorList>
            <person name="Qin G."/>
            <person name="Xu C."/>
            <person name="Ming R."/>
            <person name="Tang H."/>
            <person name="Guyot R."/>
            <person name="Kramer E.M."/>
            <person name="Hu Y."/>
            <person name="Yi X."/>
            <person name="Qi Y."/>
            <person name="Xu X."/>
            <person name="Gao Z."/>
            <person name="Pan H."/>
            <person name="Jian J."/>
            <person name="Tian Y."/>
            <person name="Yue Z."/>
            <person name="Xu Y."/>
        </authorList>
    </citation>
    <scope>NUCLEOTIDE SEQUENCE [LARGE SCALE GENOMIC DNA]</scope>
    <source>
        <strain evidence="6">cv. Dabenzi</strain>
    </source>
</reference>
<evidence type="ECO:0000313" key="7">
    <source>
        <dbReference type="Proteomes" id="UP000233551"/>
    </source>
</evidence>
<dbReference type="Pfam" id="PF00234">
    <property type="entry name" value="Tryp_alpha_amyl"/>
    <property type="match status" value="1"/>
</dbReference>
<dbReference type="InterPro" id="IPR016140">
    <property type="entry name" value="Bifunc_inhib/LTP/seed_store"/>
</dbReference>
<dbReference type="Gene3D" id="1.10.110.10">
    <property type="entry name" value="Plant lipid-transfer and hydrophobic proteins"/>
    <property type="match status" value="1"/>
</dbReference>
<sequence>MARFHSRLIWYLLLILVLKRVSSSPGGPSPTFCSEVFDHFHRCIGFLTGLKPYPAYACCVGISQLNEQARRVQNGPKAICQCIEDVSYVTKSLYIASHIHELSARCQVHRSFPISIAMDCSK</sequence>
<protein>
    <recommendedName>
        <fullName evidence="3">Bifunctional inhibitor/plant lipid transfer protein/seed storage helical domain-containing protein</fullName>
    </recommendedName>
</protein>
<dbReference type="SUPFAM" id="SSF47699">
    <property type="entry name" value="Bifunctional inhibitor/lipid-transfer protein/seed storage 2S albumin"/>
    <property type="match status" value="1"/>
</dbReference>
<comment type="caution">
    <text evidence="4">The sequence shown here is derived from an EMBL/GenBank/DDBJ whole genome shotgun (WGS) entry which is preliminary data.</text>
</comment>
<dbReference type="PANTHER" id="PTHR33076">
    <property type="entry name" value="NON-SPECIFIC LIPID-TRANSFER PROTEIN 2-RELATED"/>
    <property type="match status" value="1"/>
</dbReference>
<evidence type="ECO:0000256" key="1">
    <source>
        <dbReference type="ARBA" id="ARBA00009748"/>
    </source>
</evidence>
<feature type="chain" id="PRO_5014072110" description="Bifunctional inhibitor/plant lipid transfer protein/seed storage helical domain-containing protein" evidence="2">
    <location>
        <begin position="24"/>
        <end position="122"/>
    </location>
</feature>
<evidence type="ECO:0000313" key="4">
    <source>
        <dbReference type="EMBL" id="OWM91062.1"/>
    </source>
</evidence>
<accession>A0A218Y3C8</accession>
<dbReference type="PRINTS" id="PR00382">
    <property type="entry name" value="LIPIDTRNSFER"/>
</dbReference>
<organism evidence="4 6">
    <name type="scientific">Punica granatum</name>
    <name type="common">Pomegranate</name>
    <dbReference type="NCBI Taxonomy" id="22663"/>
    <lineage>
        <taxon>Eukaryota</taxon>
        <taxon>Viridiplantae</taxon>
        <taxon>Streptophyta</taxon>
        <taxon>Embryophyta</taxon>
        <taxon>Tracheophyta</taxon>
        <taxon>Spermatophyta</taxon>
        <taxon>Magnoliopsida</taxon>
        <taxon>eudicotyledons</taxon>
        <taxon>Gunneridae</taxon>
        <taxon>Pentapetalae</taxon>
        <taxon>rosids</taxon>
        <taxon>malvids</taxon>
        <taxon>Myrtales</taxon>
        <taxon>Lythraceae</taxon>
        <taxon>Punica</taxon>
    </lineage>
</organism>
<evidence type="ECO:0000256" key="2">
    <source>
        <dbReference type="SAM" id="SignalP"/>
    </source>
</evidence>
<dbReference type="AlphaFoldDB" id="A0A218Y3C8"/>
<proteinExistence type="inferred from homology"/>
<dbReference type="Proteomes" id="UP000233551">
    <property type="component" value="Unassembled WGS sequence"/>
</dbReference>
<dbReference type="EMBL" id="PGOL01002015">
    <property type="protein sequence ID" value="PKI51330.1"/>
    <property type="molecule type" value="Genomic_DNA"/>
</dbReference>
<keyword evidence="7" id="KW-1185">Reference proteome</keyword>
<dbReference type="InterPro" id="IPR000528">
    <property type="entry name" value="Plant_nsLTP"/>
</dbReference>
<reference evidence="5 7" key="3">
    <citation type="submission" date="2017-11" db="EMBL/GenBank/DDBJ databases">
        <title>De-novo sequencing of pomegranate (Punica granatum L.) genome.</title>
        <authorList>
            <person name="Akparov Z."/>
            <person name="Amiraslanov A."/>
            <person name="Hajiyeva S."/>
            <person name="Abbasov M."/>
            <person name="Kaur K."/>
            <person name="Hamwieh A."/>
            <person name="Solovyev V."/>
            <person name="Salamov A."/>
            <person name="Braich B."/>
            <person name="Kosarev P."/>
            <person name="Mahmoud A."/>
            <person name="Hajiyev E."/>
            <person name="Babayeva S."/>
            <person name="Izzatullayeva V."/>
            <person name="Mammadov A."/>
            <person name="Mammadov A."/>
            <person name="Sharifova S."/>
            <person name="Ojaghi J."/>
            <person name="Eynullazada K."/>
            <person name="Bayramov B."/>
            <person name="Abdulazimova A."/>
            <person name="Shahmuradov I."/>
        </authorList>
    </citation>
    <scope>NUCLEOTIDE SEQUENCE [LARGE SCALE GENOMIC DNA]</scope>
    <source>
        <strain evidence="5">AG2017</strain>
        <strain evidence="7">cv. AG2017</strain>
        <tissue evidence="5">Leaf</tissue>
    </source>
</reference>
<name>A0A218Y3C8_PUNGR</name>
<dbReference type="Proteomes" id="UP000197138">
    <property type="component" value="Unassembled WGS sequence"/>
</dbReference>
<feature type="signal peptide" evidence="2">
    <location>
        <begin position="1"/>
        <end position="23"/>
    </location>
</feature>
<dbReference type="GO" id="GO:0006869">
    <property type="term" value="P:lipid transport"/>
    <property type="evidence" value="ECO:0007669"/>
    <property type="project" value="InterPro"/>
</dbReference>
<dbReference type="EMBL" id="MTKT01000420">
    <property type="protein sequence ID" value="OWM91062.1"/>
    <property type="molecule type" value="Genomic_DNA"/>
</dbReference>
<dbReference type="GO" id="GO:0008289">
    <property type="term" value="F:lipid binding"/>
    <property type="evidence" value="ECO:0007669"/>
    <property type="project" value="InterPro"/>
</dbReference>
<evidence type="ECO:0000259" key="3">
    <source>
        <dbReference type="Pfam" id="PF00234"/>
    </source>
</evidence>
<evidence type="ECO:0000313" key="6">
    <source>
        <dbReference type="Proteomes" id="UP000197138"/>
    </source>
</evidence>
<dbReference type="InterPro" id="IPR036312">
    <property type="entry name" value="Bifun_inhib/LTP/seed_sf"/>
</dbReference>
<keyword evidence="2" id="KW-0732">Signal</keyword>
<reference evidence="4" key="2">
    <citation type="submission" date="2017-06" db="EMBL/GenBank/DDBJ databases">
        <title>The pomegranate genome and the genomics of punicalagin biosynthesis.</title>
        <authorList>
            <person name="Xu C."/>
        </authorList>
    </citation>
    <scope>NUCLEOTIDE SEQUENCE [LARGE SCALE GENOMIC DNA]</scope>
    <source>
        <tissue evidence="4">Fresh leaf</tissue>
    </source>
</reference>
<gene>
    <name evidence="4" type="ORF">CDL15_Pgr023395</name>
    <name evidence="5" type="ORF">CRG98_028277</name>
</gene>
<comment type="similarity">
    <text evidence="1">Belongs to the plant LTP family.</text>
</comment>
<evidence type="ECO:0000313" key="5">
    <source>
        <dbReference type="EMBL" id="PKI51330.1"/>
    </source>
</evidence>
<feature type="domain" description="Bifunctional inhibitor/plant lipid transfer protein/seed storage helical" evidence="3">
    <location>
        <begin position="33"/>
        <end position="112"/>
    </location>
</feature>